<comment type="caution">
    <text evidence="4">Lacks conserved residue(s) required for the propagation of feature annotation.</text>
</comment>
<feature type="short sequence motif" description="DGA/G" evidence="4">
    <location>
        <begin position="207"/>
        <end position="209"/>
    </location>
</feature>
<dbReference type="AlphaFoldDB" id="A0A7T8BDE6"/>
<proteinExistence type="predicted"/>
<accession>A0A7T8BDE6</accession>
<reference evidence="6" key="1">
    <citation type="submission" date="2021-01" db="EMBL/GenBank/DDBJ databases">
        <title>Description of Breznakiella homolactica.</title>
        <authorList>
            <person name="Song Y."/>
            <person name="Brune A."/>
        </authorList>
    </citation>
    <scope>NUCLEOTIDE SEQUENCE</scope>
    <source>
        <strain evidence="6">RmG30</strain>
    </source>
</reference>
<keyword evidence="3 4" id="KW-0443">Lipid metabolism</keyword>
<dbReference type="SUPFAM" id="SSF52151">
    <property type="entry name" value="FabD/lysophospholipase-like"/>
    <property type="match status" value="1"/>
</dbReference>
<keyword evidence="2 4" id="KW-0442">Lipid degradation</keyword>
<dbReference type="PANTHER" id="PTHR14226">
    <property type="entry name" value="NEUROPATHY TARGET ESTERASE/SWISS CHEESE D.MELANOGASTER"/>
    <property type="match status" value="1"/>
</dbReference>
<gene>
    <name evidence="6" type="ORF">JFL75_09775</name>
</gene>
<evidence type="ECO:0000313" key="7">
    <source>
        <dbReference type="Proteomes" id="UP000595917"/>
    </source>
</evidence>
<dbReference type="EMBL" id="CP067089">
    <property type="protein sequence ID" value="QQO11178.1"/>
    <property type="molecule type" value="Genomic_DNA"/>
</dbReference>
<evidence type="ECO:0000256" key="3">
    <source>
        <dbReference type="ARBA" id="ARBA00023098"/>
    </source>
</evidence>
<keyword evidence="7" id="KW-1185">Reference proteome</keyword>
<feature type="active site" description="Nucleophile" evidence="4">
    <location>
        <position position="63"/>
    </location>
</feature>
<dbReference type="KEGG" id="bhc:JFL75_09775"/>
<sequence length="743" mass="81436">MYVLLFGIIPNIRAQDNPDVSAGKHPTVALVLAGGSAWGIAHIGVIKVIEELGIPVDIVVGTSIGSIVGGLYAAGYTAAEIEQAFVEADWGDLFFDTTVNKNEPYYRLKEKSRYALSIPFDRTGFFLGSGLLSGNKIVRLVDSYLLCIPSPIDFDDLPRRFRTVAADINSGDKVVFSKGYLADAMRASMSLPAIFTPWHVDGRDLVDGGVVDNLPINLAREMGADIIIAVDLVDRVASSQEASRNNFLENFMKTMHISSRENVKPQLNNADVLLTVDVSGFMQTAFDKGVELSAIGEKTARSNISQLQEIRSQFPEDSTNFTGKPDMPSLNLRDSRSVRVEGAVEKDRQKISSILASLSEQEQDGAITVERLFYEIDNTGRYESARIYRDSLEPGNPLLIRLTPKPQEKNAVRLHIVSRTTFSSFNTRNMDLVPAVIVRGLPTKKSQITLDVEILDAPGVDLQFRQGFGDYFSVTPYFTVKQQSSIRFNENYLGYQYNTFFVSGGVNIGISSSGGLEFGAGWSYDYANTKNTFDTSIFPDSTTNNNMVKVSLGLQRVDSPIFAAEGFSGTLDFASSIHKPGSDLLFHTLESGGVATIPFGSPFSMALRWKAGTDFSFLSDVNKAPFYYLPGLTSRWMFPGPLTTEEIVGSNVAGLGLEAQYRIDWRSQSITIPSFIILQGAAGAVIQDMHDFQWNEVFHWNAAVGAGVRLNDAFGILLRGGIHQGTDNRISPFFALDIGAIGF</sequence>
<name>A0A7T8BDE6_9SPIR</name>
<dbReference type="InterPro" id="IPR016035">
    <property type="entry name" value="Acyl_Trfase/lysoPLipase"/>
</dbReference>
<dbReference type="GO" id="GO:0016787">
    <property type="term" value="F:hydrolase activity"/>
    <property type="evidence" value="ECO:0007669"/>
    <property type="project" value="UniProtKB-UniRule"/>
</dbReference>
<feature type="domain" description="PNPLA" evidence="5">
    <location>
        <begin position="30"/>
        <end position="220"/>
    </location>
</feature>
<feature type="short sequence motif" description="GXSXG" evidence="4">
    <location>
        <begin position="61"/>
        <end position="65"/>
    </location>
</feature>
<dbReference type="Pfam" id="PF01734">
    <property type="entry name" value="Patatin"/>
    <property type="match status" value="1"/>
</dbReference>
<evidence type="ECO:0000313" key="6">
    <source>
        <dbReference type="EMBL" id="QQO11178.1"/>
    </source>
</evidence>
<dbReference type="Proteomes" id="UP000595917">
    <property type="component" value="Chromosome"/>
</dbReference>
<dbReference type="Gene3D" id="2.40.160.50">
    <property type="entry name" value="membrane protein fhac: a member of the omp85/tpsb transporter family"/>
    <property type="match status" value="1"/>
</dbReference>
<keyword evidence="1 4" id="KW-0378">Hydrolase</keyword>
<dbReference type="InterPro" id="IPR050301">
    <property type="entry name" value="NTE"/>
</dbReference>
<dbReference type="CDD" id="cd07205">
    <property type="entry name" value="Pat_PNPLA6_PNPLA7_NTE1_like"/>
    <property type="match status" value="1"/>
</dbReference>
<protein>
    <submittedName>
        <fullName evidence="6">Patatin-like phospholipase family protein</fullName>
    </submittedName>
</protein>
<dbReference type="InterPro" id="IPR002641">
    <property type="entry name" value="PNPLA_dom"/>
</dbReference>
<organism evidence="6 7">
    <name type="scientific">Breznakiella homolactica</name>
    <dbReference type="NCBI Taxonomy" id="2798577"/>
    <lineage>
        <taxon>Bacteria</taxon>
        <taxon>Pseudomonadati</taxon>
        <taxon>Spirochaetota</taxon>
        <taxon>Spirochaetia</taxon>
        <taxon>Spirochaetales</taxon>
        <taxon>Breznakiellaceae</taxon>
        <taxon>Breznakiella</taxon>
    </lineage>
</organism>
<evidence type="ECO:0000259" key="5">
    <source>
        <dbReference type="PROSITE" id="PS51635"/>
    </source>
</evidence>
<dbReference type="PROSITE" id="PS51635">
    <property type="entry name" value="PNPLA"/>
    <property type="match status" value="1"/>
</dbReference>
<evidence type="ECO:0000256" key="4">
    <source>
        <dbReference type="PROSITE-ProRule" id="PRU01161"/>
    </source>
</evidence>
<dbReference type="PANTHER" id="PTHR14226:SF76">
    <property type="entry name" value="NTE FAMILY PROTEIN RSSA"/>
    <property type="match status" value="1"/>
</dbReference>
<evidence type="ECO:0000256" key="1">
    <source>
        <dbReference type="ARBA" id="ARBA00022801"/>
    </source>
</evidence>
<dbReference type="Gene3D" id="3.40.1090.10">
    <property type="entry name" value="Cytosolic phospholipase A2 catalytic domain"/>
    <property type="match status" value="2"/>
</dbReference>
<evidence type="ECO:0000256" key="2">
    <source>
        <dbReference type="ARBA" id="ARBA00022963"/>
    </source>
</evidence>
<feature type="active site" description="Proton acceptor" evidence="4">
    <location>
        <position position="207"/>
    </location>
</feature>
<dbReference type="GO" id="GO:0016042">
    <property type="term" value="P:lipid catabolic process"/>
    <property type="evidence" value="ECO:0007669"/>
    <property type="project" value="UniProtKB-UniRule"/>
</dbReference>